<accession>A0A1C2IBA5</accession>
<dbReference type="Proteomes" id="UP000094893">
    <property type="component" value="Unassembled WGS sequence"/>
</dbReference>
<name>A0A1C2IBA5_ACITH</name>
<organism evidence="7 8">
    <name type="scientific">Acidithiobacillus thiooxidans</name>
    <name type="common">Thiobacillus thiooxidans</name>
    <dbReference type="NCBI Taxonomy" id="930"/>
    <lineage>
        <taxon>Bacteria</taxon>
        <taxon>Pseudomonadati</taxon>
        <taxon>Pseudomonadota</taxon>
        <taxon>Acidithiobacillia</taxon>
        <taxon>Acidithiobacillales</taxon>
        <taxon>Acidithiobacillaceae</taxon>
        <taxon>Acidithiobacillus</taxon>
    </lineage>
</organism>
<evidence type="ECO:0000256" key="3">
    <source>
        <dbReference type="ARBA" id="ARBA00022980"/>
    </source>
</evidence>
<dbReference type="InterPro" id="IPR005996">
    <property type="entry name" value="Ribosomal_uL30_bac-type"/>
</dbReference>
<evidence type="ECO:0000313" key="8">
    <source>
        <dbReference type="Proteomes" id="UP000094893"/>
    </source>
</evidence>
<dbReference type="PANTHER" id="PTHR15892">
    <property type="entry name" value="MITOCHONDRIAL RIBOSOMAL PROTEIN L30"/>
    <property type="match status" value="1"/>
</dbReference>
<evidence type="ECO:0000313" key="7">
    <source>
        <dbReference type="EMBL" id="OCX70835.1"/>
    </source>
</evidence>
<gene>
    <name evidence="5" type="primary">rpmD</name>
    <name evidence="7" type="ORF">A6P07_13325</name>
</gene>
<dbReference type="GO" id="GO:0022625">
    <property type="term" value="C:cytosolic large ribosomal subunit"/>
    <property type="evidence" value="ECO:0007669"/>
    <property type="project" value="TreeGrafter"/>
</dbReference>
<evidence type="ECO:0000256" key="4">
    <source>
        <dbReference type="ARBA" id="ARBA00023274"/>
    </source>
</evidence>
<dbReference type="Gene3D" id="3.30.1390.20">
    <property type="entry name" value="Ribosomal protein L30, ferredoxin-like fold domain"/>
    <property type="match status" value="1"/>
</dbReference>
<dbReference type="SUPFAM" id="SSF55129">
    <property type="entry name" value="Ribosomal protein L30p/L7e"/>
    <property type="match status" value="1"/>
</dbReference>
<dbReference type="GO" id="GO:0006412">
    <property type="term" value="P:translation"/>
    <property type="evidence" value="ECO:0007669"/>
    <property type="project" value="UniProtKB-UniRule"/>
</dbReference>
<comment type="caution">
    <text evidence="7">The sequence shown here is derived from an EMBL/GenBank/DDBJ whole genome shotgun (WGS) entry which is preliminary data.</text>
</comment>
<dbReference type="PIRSF" id="PIRSF002211">
    <property type="entry name" value="Ribosomal_L30_bac-type"/>
    <property type="match status" value="1"/>
</dbReference>
<dbReference type="InterPro" id="IPR016082">
    <property type="entry name" value="Ribosomal_uL30_ferredoxin-like"/>
</dbReference>
<evidence type="ECO:0000256" key="5">
    <source>
        <dbReference type="HAMAP-Rule" id="MF_01371"/>
    </source>
</evidence>
<evidence type="ECO:0000256" key="1">
    <source>
        <dbReference type="ARBA" id="ARBA00007594"/>
    </source>
</evidence>
<dbReference type="eggNOG" id="COG1841">
    <property type="taxonomic scope" value="Bacteria"/>
</dbReference>
<dbReference type="AlphaFoldDB" id="A0A1C2IBA5"/>
<proteinExistence type="inferred from homology"/>
<keyword evidence="4 5" id="KW-0687">Ribonucleoprotein</keyword>
<dbReference type="NCBIfam" id="TIGR01308">
    <property type="entry name" value="rpmD_bact"/>
    <property type="match status" value="1"/>
</dbReference>
<dbReference type="STRING" id="930.GCA_002079865_02364"/>
<dbReference type="Pfam" id="PF00327">
    <property type="entry name" value="Ribosomal_L30"/>
    <property type="match status" value="1"/>
</dbReference>
<dbReference type="GO" id="GO:0003735">
    <property type="term" value="F:structural constituent of ribosome"/>
    <property type="evidence" value="ECO:0007669"/>
    <property type="project" value="InterPro"/>
</dbReference>
<evidence type="ECO:0000259" key="6">
    <source>
        <dbReference type="Pfam" id="PF00327"/>
    </source>
</evidence>
<comment type="similarity">
    <text evidence="1 5">Belongs to the universal ribosomal protein uL30 family.</text>
</comment>
<sequence length="62" mass="7236">MMSKQLRITLVKSLIGVTEKHRRVVVGLGLHRTNHTVERPDTLEIRGMVNKVPYLLRWEELS</sequence>
<evidence type="ECO:0000256" key="2">
    <source>
        <dbReference type="ARBA" id="ARBA00011838"/>
    </source>
</evidence>
<comment type="subunit">
    <text evidence="2 5">Part of the 50S ribosomal subunit.</text>
</comment>
<dbReference type="HAMAP" id="MF_01371_B">
    <property type="entry name" value="Ribosomal_uL30_B"/>
    <property type="match status" value="1"/>
</dbReference>
<reference evidence="7 8" key="1">
    <citation type="journal article" date="2016" name="Int. J. Mol. Sci.">
        <title>Comparative genomics of the extreme acidophile Acidithiobacillus thiooxidans reveals intraspecific divergence and niche adaptation.</title>
        <authorList>
            <person name="Zhang X."/>
            <person name="Feng X."/>
            <person name="Tao J."/>
            <person name="Ma L."/>
            <person name="Xiao Y."/>
            <person name="Liang Y."/>
            <person name="Liu X."/>
            <person name="Yin H."/>
        </authorList>
    </citation>
    <scope>NUCLEOTIDE SEQUENCE [LARGE SCALE GENOMIC DNA]</scope>
    <source>
        <strain evidence="7 8">A02</strain>
    </source>
</reference>
<protein>
    <recommendedName>
        <fullName evidence="5">Large ribosomal subunit protein uL30</fullName>
    </recommendedName>
</protein>
<dbReference type="CDD" id="cd01658">
    <property type="entry name" value="Ribosomal_L30"/>
    <property type="match status" value="1"/>
</dbReference>
<keyword evidence="3 5" id="KW-0689">Ribosomal protein</keyword>
<dbReference type="EMBL" id="LWSA01000187">
    <property type="protein sequence ID" value="OCX70835.1"/>
    <property type="molecule type" value="Genomic_DNA"/>
</dbReference>
<dbReference type="InterPro" id="IPR036919">
    <property type="entry name" value="Ribo_uL30_ferredoxin-like_sf"/>
</dbReference>
<feature type="domain" description="Large ribosomal subunit protein uL30-like ferredoxin-like fold" evidence="6">
    <location>
        <begin position="6"/>
        <end position="55"/>
    </location>
</feature>
<dbReference type="PANTHER" id="PTHR15892:SF2">
    <property type="entry name" value="LARGE RIBOSOMAL SUBUNIT PROTEIN UL30M"/>
    <property type="match status" value="1"/>
</dbReference>